<comment type="caution">
    <text evidence="2">The sequence shown here is derived from an EMBL/GenBank/DDBJ whole genome shotgun (WGS) entry which is preliminary data.</text>
</comment>
<dbReference type="Proteomes" id="UP000194236">
    <property type="component" value="Unassembled WGS sequence"/>
</dbReference>
<feature type="domain" description="GST C-terminal" evidence="1">
    <location>
        <begin position="1"/>
        <end position="102"/>
    </location>
</feature>
<dbReference type="SUPFAM" id="SSF47616">
    <property type="entry name" value="GST C-terminal domain-like"/>
    <property type="match status" value="1"/>
</dbReference>
<gene>
    <name evidence="2" type="ORF">BLA29_000370</name>
</gene>
<evidence type="ECO:0000259" key="1">
    <source>
        <dbReference type="PROSITE" id="PS50405"/>
    </source>
</evidence>
<accession>A0A1Y3BUI3</accession>
<dbReference type="PROSITE" id="PS50405">
    <property type="entry name" value="GST_CTER"/>
    <property type="match status" value="1"/>
</dbReference>
<dbReference type="Pfam" id="PF00043">
    <property type="entry name" value="GST_C"/>
    <property type="match status" value="1"/>
</dbReference>
<organism evidence="2 3">
    <name type="scientific">Euroglyphus maynei</name>
    <name type="common">Mayne's house dust mite</name>
    <dbReference type="NCBI Taxonomy" id="6958"/>
    <lineage>
        <taxon>Eukaryota</taxon>
        <taxon>Metazoa</taxon>
        <taxon>Ecdysozoa</taxon>
        <taxon>Arthropoda</taxon>
        <taxon>Chelicerata</taxon>
        <taxon>Arachnida</taxon>
        <taxon>Acari</taxon>
        <taxon>Acariformes</taxon>
        <taxon>Sarcoptiformes</taxon>
        <taxon>Astigmata</taxon>
        <taxon>Psoroptidia</taxon>
        <taxon>Analgoidea</taxon>
        <taxon>Pyroglyphidae</taxon>
        <taxon>Pyroglyphinae</taxon>
        <taxon>Euroglyphus</taxon>
    </lineage>
</organism>
<dbReference type="InterPro" id="IPR004046">
    <property type="entry name" value="GST_C"/>
</dbReference>
<dbReference type="OrthoDB" id="37920at2759"/>
<proteinExistence type="predicted"/>
<dbReference type="InterPro" id="IPR010987">
    <property type="entry name" value="Glutathione-S-Trfase_C-like"/>
</dbReference>
<dbReference type="EMBL" id="MUJZ01003682">
    <property type="protein sequence ID" value="OTF83443.1"/>
    <property type="molecule type" value="Genomic_DNA"/>
</dbReference>
<protein>
    <recommendedName>
        <fullName evidence="1">GST C-terminal domain-containing protein</fullName>
    </recommendedName>
</protein>
<keyword evidence="3" id="KW-1185">Reference proteome</keyword>
<reference evidence="2 3" key="1">
    <citation type="submission" date="2017-03" db="EMBL/GenBank/DDBJ databases">
        <title>Genome Survey of Euroglyphus maynei.</title>
        <authorList>
            <person name="Arlian L.G."/>
            <person name="Morgan M.S."/>
            <person name="Rider S.D."/>
        </authorList>
    </citation>
    <scope>NUCLEOTIDE SEQUENCE [LARGE SCALE GENOMIC DNA]</scope>
    <source>
        <strain evidence="2">Arlian Lab</strain>
        <tissue evidence="2">Whole body</tissue>
    </source>
</reference>
<evidence type="ECO:0000313" key="3">
    <source>
        <dbReference type="Proteomes" id="UP000194236"/>
    </source>
</evidence>
<dbReference type="AlphaFoldDB" id="A0A1Y3BUI3"/>
<name>A0A1Y3BUI3_EURMA</name>
<evidence type="ECO:0000313" key="2">
    <source>
        <dbReference type="EMBL" id="OTF83443.1"/>
    </source>
</evidence>
<dbReference type="Gene3D" id="1.20.1050.10">
    <property type="match status" value="1"/>
</dbReference>
<dbReference type="InterPro" id="IPR036282">
    <property type="entry name" value="Glutathione-S-Trfase_C_sf"/>
</dbReference>
<sequence length="113" mass="12986">MYALFRGYAVQDHQVEQGKETLKTLDGVMAGFSGKFLTGSDQLTLADVALYFSCNSLEAFPKYFKFDDYPHLKSWYQRVAETLKQYYTEGKIPAAIQMMKEFIENRMAEAGKQ</sequence>